<proteinExistence type="predicted"/>
<evidence type="ECO:0000256" key="7">
    <source>
        <dbReference type="ARBA" id="ARBA00060686"/>
    </source>
</evidence>
<evidence type="ECO:0000313" key="12">
    <source>
        <dbReference type="Proteomes" id="UP000236345"/>
    </source>
</evidence>
<dbReference type="PANTHER" id="PTHR44846">
    <property type="entry name" value="MANNOSYL-D-GLYCERATE TRANSPORT/METABOLISM SYSTEM REPRESSOR MNGR-RELATED"/>
    <property type="match status" value="1"/>
</dbReference>
<dbReference type="AlphaFoldDB" id="A0A2K1Q8K1"/>
<dbReference type="GO" id="GO:0045892">
    <property type="term" value="P:negative regulation of DNA-templated transcription"/>
    <property type="evidence" value="ECO:0007669"/>
    <property type="project" value="UniProtKB-UniRule"/>
</dbReference>
<keyword evidence="5" id="KW-0804">Transcription</keyword>
<dbReference type="InterPro" id="IPR010248">
    <property type="entry name" value="His_ut_repres"/>
</dbReference>
<name>A0A2K1Q8K1_9GAMM</name>
<evidence type="ECO:0000256" key="3">
    <source>
        <dbReference type="ARBA" id="ARBA00023015"/>
    </source>
</evidence>
<comment type="function">
    <text evidence="6">Repressor which binds to the hutP region in the histidine utilization (hut) operon. It blocks the expression of all the hut genes in the absence of inducer.</text>
</comment>
<dbReference type="Pfam" id="PF00392">
    <property type="entry name" value="GntR"/>
    <property type="match status" value="1"/>
</dbReference>
<dbReference type="InterPro" id="IPR036388">
    <property type="entry name" value="WH-like_DNA-bd_sf"/>
</dbReference>
<keyword evidence="3" id="KW-0805">Transcription regulation</keyword>
<dbReference type="RefSeq" id="WP_103060048.1">
    <property type="nucleotide sequence ID" value="NZ_BSOF01000029.1"/>
</dbReference>
<comment type="caution">
    <text evidence="11">The sequence shown here is derived from an EMBL/GenBank/DDBJ whole genome shotgun (WGS) entry which is preliminary data.</text>
</comment>
<accession>A0A2K1Q8K1</accession>
<dbReference type="InterPro" id="IPR011663">
    <property type="entry name" value="UTRA"/>
</dbReference>
<dbReference type="GO" id="GO:0006547">
    <property type="term" value="P:L-histidine metabolic process"/>
    <property type="evidence" value="ECO:0007669"/>
    <property type="project" value="UniProtKB-UniRule"/>
</dbReference>
<dbReference type="Gene3D" id="1.10.10.10">
    <property type="entry name" value="Winged helix-like DNA-binding domain superfamily/Winged helix DNA-binding domain"/>
    <property type="match status" value="1"/>
</dbReference>
<dbReference type="NCBIfam" id="NF011575">
    <property type="entry name" value="PRK14999.1"/>
    <property type="match status" value="1"/>
</dbReference>
<dbReference type="CDD" id="cd07377">
    <property type="entry name" value="WHTH_GntR"/>
    <property type="match status" value="1"/>
</dbReference>
<evidence type="ECO:0000256" key="4">
    <source>
        <dbReference type="ARBA" id="ARBA00023125"/>
    </source>
</evidence>
<dbReference type="SMART" id="SM00866">
    <property type="entry name" value="UTRA"/>
    <property type="match status" value="1"/>
</dbReference>
<dbReference type="Gene3D" id="3.40.1410.10">
    <property type="entry name" value="Chorismate lyase-like"/>
    <property type="match status" value="1"/>
</dbReference>
<dbReference type="Pfam" id="PF07702">
    <property type="entry name" value="UTRA"/>
    <property type="match status" value="1"/>
</dbReference>
<dbReference type="GO" id="GO:0003700">
    <property type="term" value="F:DNA-binding transcription factor activity"/>
    <property type="evidence" value="ECO:0007669"/>
    <property type="project" value="UniProtKB-UniRule"/>
</dbReference>
<reference evidence="12" key="1">
    <citation type="submission" date="2017-09" db="EMBL/GenBank/DDBJ databases">
        <authorList>
            <person name="Palmer M."/>
            <person name="Steenkamp E.T."/>
            <person name="Coetzee M.P."/>
            <person name="Avontuur J.R."/>
            <person name="Van Zyl E."/>
            <person name="Chan W.-Y."/>
            <person name="Blom J."/>
            <person name="Venter S.N."/>
        </authorList>
    </citation>
    <scope>NUCLEOTIDE SEQUENCE [LARGE SCALE GENOMIC DNA]</scope>
    <source>
        <strain evidence="12">QC88-366</strain>
    </source>
</reference>
<sequence>MFLSRSRSTDASVPAPFYVKVKQAISKKISAGEWRPHDRIPSEAELVAQFGFSRMTINRALRELTDDGLLVRLQGVGTFVAEPKGQSALFEIRSIADEIIARHHQHRCQVLKLEQTGADFTLATALGVEEGTPIFHSVMVHFENDVPVQIEDRCVNAAVAPDYLQQDFTATTPHAYLSLVAPLTEGEHIVEAVKSTPEERILLQIDDSEPCLLIHRRTWSTQHIVSHARLLFPGSRYRLQGHFMS</sequence>
<comment type="pathway">
    <text evidence="7">Amino-acid degradation; L-histidine degradation into L-glutamate [regulation].</text>
</comment>
<evidence type="ECO:0000259" key="10">
    <source>
        <dbReference type="PROSITE" id="PS50949"/>
    </source>
</evidence>
<evidence type="ECO:0000256" key="8">
    <source>
        <dbReference type="ARBA" id="ARBA00071620"/>
    </source>
</evidence>
<dbReference type="FunFam" id="1.10.10.10:FF:000079">
    <property type="entry name" value="GntR family transcriptional regulator"/>
    <property type="match status" value="1"/>
</dbReference>
<dbReference type="SUPFAM" id="SSF46785">
    <property type="entry name" value="Winged helix' DNA-binding domain"/>
    <property type="match status" value="1"/>
</dbReference>
<dbReference type="InterPro" id="IPR028978">
    <property type="entry name" value="Chorismate_lyase_/UTRA_dom_sf"/>
</dbReference>
<organism evidence="11 12">
    <name type="scientific">Mixta theicola</name>
    <dbReference type="NCBI Taxonomy" id="1458355"/>
    <lineage>
        <taxon>Bacteria</taxon>
        <taxon>Pseudomonadati</taxon>
        <taxon>Pseudomonadota</taxon>
        <taxon>Gammaproteobacteria</taxon>
        <taxon>Enterobacterales</taxon>
        <taxon>Erwiniaceae</taxon>
        <taxon>Mixta</taxon>
    </lineage>
</organism>
<keyword evidence="2" id="KW-0369">Histidine metabolism</keyword>
<dbReference type="FunFam" id="3.40.1410.10:FF:000004">
    <property type="entry name" value="Histidine utilization repressor"/>
    <property type="match status" value="1"/>
</dbReference>
<dbReference type="OrthoDB" id="9808698at2"/>
<evidence type="ECO:0000256" key="6">
    <source>
        <dbReference type="ARBA" id="ARBA00058362"/>
    </source>
</evidence>
<dbReference type="PROSITE" id="PS50949">
    <property type="entry name" value="HTH_GNTR"/>
    <property type="match status" value="1"/>
</dbReference>
<evidence type="ECO:0000256" key="1">
    <source>
        <dbReference type="ARBA" id="ARBA00022491"/>
    </source>
</evidence>
<gene>
    <name evidence="11" type="ORF">COO59_12075</name>
</gene>
<evidence type="ECO:0000313" key="11">
    <source>
        <dbReference type="EMBL" id="PNS11360.1"/>
    </source>
</evidence>
<dbReference type="Proteomes" id="UP000236345">
    <property type="component" value="Unassembled WGS sequence"/>
</dbReference>
<dbReference type="PRINTS" id="PR00035">
    <property type="entry name" value="HTHGNTR"/>
</dbReference>
<dbReference type="PANTHER" id="PTHR44846:SF16">
    <property type="entry name" value="TRANSCRIPTIONAL REGULATOR PHNF-RELATED"/>
    <property type="match status" value="1"/>
</dbReference>
<dbReference type="InterPro" id="IPR050679">
    <property type="entry name" value="Bact_HTH_transcr_reg"/>
</dbReference>
<dbReference type="EMBL" id="NWUO01000008">
    <property type="protein sequence ID" value="PNS11360.1"/>
    <property type="molecule type" value="Genomic_DNA"/>
</dbReference>
<dbReference type="GO" id="GO:0003677">
    <property type="term" value="F:DNA binding"/>
    <property type="evidence" value="ECO:0007669"/>
    <property type="project" value="UniProtKB-UniRule"/>
</dbReference>
<dbReference type="InterPro" id="IPR036390">
    <property type="entry name" value="WH_DNA-bd_sf"/>
</dbReference>
<dbReference type="NCBIfam" id="TIGR02018">
    <property type="entry name" value="his_ut_repres"/>
    <property type="match status" value="1"/>
</dbReference>
<keyword evidence="1" id="KW-0678">Repressor</keyword>
<protein>
    <recommendedName>
        <fullName evidence="8 9">Histidine utilization repressor</fullName>
    </recommendedName>
</protein>
<evidence type="ECO:0000256" key="9">
    <source>
        <dbReference type="NCBIfam" id="TIGR02018"/>
    </source>
</evidence>
<evidence type="ECO:0000256" key="5">
    <source>
        <dbReference type="ARBA" id="ARBA00023163"/>
    </source>
</evidence>
<dbReference type="InterPro" id="IPR000524">
    <property type="entry name" value="Tscrpt_reg_HTH_GntR"/>
</dbReference>
<dbReference type="SMART" id="SM00345">
    <property type="entry name" value="HTH_GNTR"/>
    <property type="match status" value="1"/>
</dbReference>
<keyword evidence="4" id="KW-0238">DNA-binding</keyword>
<feature type="domain" description="HTH gntR-type" evidence="10">
    <location>
        <begin position="15"/>
        <end position="83"/>
    </location>
</feature>
<dbReference type="SUPFAM" id="SSF64288">
    <property type="entry name" value="Chorismate lyase-like"/>
    <property type="match status" value="1"/>
</dbReference>
<keyword evidence="12" id="KW-1185">Reference proteome</keyword>
<evidence type="ECO:0000256" key="2">
    <source>
        <dbReference type="ARBA" id="ARBA00022808"/>
    </source>
</evidence>